<reference evidence="1 2" key="1">
    <citation type="submission" date="2018-01" db="EMBL/GenBank/DDBJ databases">
        <title>Lactobacillus phages that infect wine-derived L. plantarum strains.</title>
        <authorList>
            <person name="Kyrkou I."/>
            <person name="Hestbjerg Hansen L."/>
        </authorList>
    </citation>
    <scope>NUCLEOTIDE SEQUENCE [LARGE SCALE GENOMIC DNA]</scope>
</reference>
<dbReference type="RefSeq" id="YP_009798116.1">
    <property type="nucleotide sequence ID" value="NC_047924.1"/>
</dbReference>
<evidence type="ECO:0000313" key="2">
    <source>
        <dbReference type="Proteomes" id="UP000241463"/>
    </source>
</evidence>
<organism evidence="1 2">
    <name type="scientific">Lactobacillus phage Bacchae</name>
    <dbReference type="NCBI Taxonomy" id="2079429"/>
    <lineage>
        <taxon>Viruses</taxon>
        <taxon>Duplodnaviria</taxon>
        <taxon>Heunggongvirae</taxon>
        <taxon>Uroviricota</taxon>
        <taxon>Caudoviricetes</taxon>
        <taxon>Herelleviridae</taxon>
        <taxon>Harbinvirus</taxon>
        <taxon>Harbinvirus bacchae</taxon>
    </lineage>
</organism>
<protein>
    <submittedName>
        <fullName evidence="1">Uncharacterized protein</fullName>
    </submittedName>
</protein>
<proteinExistence type="predicted"/>
<name>A0A2K9VCS1_9CAUD</name>
<dbReference type="EMBL" id="MG765277">
    <property type="protein sequence ID" value="AUV60012.1"/>
    <property type="molecule type" value="Genomic_DNA"/>
</dbReference>
<dbReference type="KEGG" id="vg:54988561"/>
<evidence type="ECO:0000313" key="1">
    <source>
        <dbReference type="EMBL" id="AUV60012.1"/>
    </source>
</evidence>
<keyword evidence="2" id="KW-1185">Reference proteome</keyword>
<accession>A0A2K9VCS1</accession>
<dbReference type="Proteomes" id="UP000241463">
    <property type="component" value="Segment"/>
</dbReference>
<sequence>MKFVNQSAPVTTKKLAVGSLVIETNGERLSPESVTGLKVDDYHVLALGDNEAKLVKIEDGVDNHFKTTVAPSQVGIGLEQSVMDIINKAMETSTYTDHSLDFPDTDDDLYTQVKDSVPMPIDKEPSTLDQLVAIVSDFSVTKYGRLSKLAKLRDVADTSDVAELIDGAIKDLKGKHMSASDIADKYKALANDLQANYNDDDSDDEPVTKPNYKRAIHSAGEAIAKAVSSFNTSKVSETLSKLAEEAKTTKLDTKDLENDDYLKFLDKYFSELKNSKLSNSEIVAYLDKLQLDDEYLQKGISNLKDKIKEGTEDAGKVLELAKDELDSQFQLRLGLDKLMSLLGFEKEDDSKDDDDDLTDDDDDTLLELFDEVFDSYYKEGAPSDEEAKLLVRVLTTAGYIEDDDLYKFTKKVIYKLTEDDYKDNAEKVMADLAEEYEQKF</sequence>
<dbReference type="GeneID" id="54988561"/>